<name>A0A5C8ZNL0_9GAMM</name>
<dbReference type="InterPro" id="IPR012902">
    <property type="entry name" value="N_methyl_site"/>
</dbReference>
<reference evidence="2 3" key="1">
    <citation type="submission" date="2019-08" db="EMBL/GenBank/DDBJ databases">
        <title>Parahaliea maris sp. nov., isolated from the surface seawater.</title>
        <authorList>
            <person name="Liu Y."/>
        </authorList>
    </citation>
    <scope>NUCLEOTIDE SEQUENCE [LARGE SCALE GENOMIC DNA]</scope>
    <source>
        <strain evidence="2 3">S2-26</strain>
    </source>
</reference>
<dbReference type="RefSeq" id="WP_148065336.1">
    <property type="nucleotide sequence ID" value="NZ_VRYZ01000007.1"/>
</dbReference>
<dbReference type="EMBL" id="VRYZ01000007">
    <property type="protein sequence ID" value="TXS90073.1"/>
    <property type="molecule type" value="Genomic_DNA"/>
</dbReference>
<feature type="transmembrane region" description="Helical" evidence="1">
    <location>
        <begin position="12"/>
        <end position="34"/>
    </location>
</feature>
<dbReference type="OrthoDB" id="7864109at2"/>
<keyword evidence="3" id="KW-1185">Reference proteome</keyword>
<keyword evidence="1" id="KW-0812">Transmembrane</keyword>
<dbReference type="InterPro" id="IPR045584">
    <property type="entry name" value="Pilin-like"/>
</dbReference>
<proteinExistence type="predicted"/>
<dbReference type="SUPFAM" id="SSF54523">
    <property type="entry name" value="Pili subunits"/>
    <property type="match status" value="1"/>
</dbReference>
<gene>
    <name evidence="2" type="ORF">FVW59_15845</name>
</gene>
<evidence type="ECO:0000256" key="1">
    <source>
        <dbReference type="SAM" id="Phobius"/>
    </source>
</evidence>
<dbReference type="PROSITE" id="PS00409">
    <property type="entry name" value="PROKAR_NTER_METHYL"/>
    <property type="match status" value="1"/>
</dbReference>
<evidence type="ECO:0000313" key="3">
    <source>
        <dbReference type="Proteomes" id="UP000321933"/>
    </source>
</evidence>
<dbReference type="Pfam" id="PF07963">
    <property type="entry name" value="N_methyl"/>
    <property type="match status" value="1"/>
</dbReference>
<evidence type="ECO:0000313" key="2">
    <source>
        <dbReference type="EMBL" id="TXS90073.1"/>
    </source>
</evidence>
<dbReference type="NCBIfam" id="TIGR02532">
    <property type="entry name" value="IV_pilin_GFxxxE"/>
    <property type="match status" value="1"/>
</dbReference>
<protein>
    <submittedName>
        <fullName evidence="2">Prepilin-type N-terminal cleavage/methylation domain-containing protein</fullName>
    </submittedName>
</protein>
<sequence>MPHADAIYQRQSGFSLLEMVVAIAILALSLGALYQAISGATRNVRTDEHYAFGVELARSLVADSAQVPIGGRTTSGRTDGGFLWQVQAQPLDFSSSVLQAGQLQRLEVRVAWQDGSRRREIVLDSVVEGRKQP</sequence>
<organism evidence="2 3">
    <name type="scientific">Parahaliea aestuarii</name>
    <dbReference type="NCBI Taxonomy" id="1852021"/>
    <lineage>
        <taxon>Bacteria</taxon>
        <taxon>Pseudomonadati</taxon>
        <taxon>Pseudomonadota</taxon>
        <taxon>Gammaproteobacteria</taxon>
        <taxon>Cellvibrionales</taxon>
        <taxon>Halieaceae</taxon>
        <taxon>Parahaliea</taxon>
    </lineage>
</organism>
<keyword evidence="1" id="KW-0472">Membrane</keyword>
<dbReference type="AlphaFoldDB" id="A0A5C8ZNL0"/>
<dbReference type="Proteomes" id="UP000321933">
    <property type="component" value="Unassembled WGS sequence"/>
</dbReference>
<keyword evidence="1" id="KW-1133">Transmembrane helix</keyword>
<accession>A0A5C8ZNL0</accession>
<comment type="caution">
    <text evidence="2">The sequence shown here is derived from an EMBL/GenBank/DDBJ whole genome shotgun (WGS) entry which is preliminary data.</text>
</comment>